<dbReference type="PANTHER" id="PTHR43194:SF2">
    <property type="entry name" value="PEROXISOMAL MEMBRANE PROTEIN LPX1"/>
    <property type="match status" value="1"/>
</dbReference>
<keyword evidence="3" id="KW-1185">Reference proteome</keyword>
<gene>
    <name evidence="2" type="ORF">GCM10010466_21930</name>
</gene>
<dbReference type="SUPFAM" id="SSF53474">
    <property type="entry name" value="alpha/beta-Hydrolases"/>
    <property type="match status" value="1"/>
</dbReference>
<dbReference type="PANTHER" id="PTHR43194">
    <property type="entry name" value="HYDROLASE ALPHA/BETA FOLD FAMILY"/>
    <property type="match status" value="1"/>
</dbReference>
<dbReference type="Proteomes" id="UP001500320">
    <property type="component" value="Unassembled WGS sequence"/>
</dbReference>
<evidence type="ECO:0000313" key="3">
    <source>
        <dbReference type="Proteomes" id="UP001500320"/>
    </source>
</evidence>
<keyword evidence="2" id="KW-0378">Hydrolase</keyword>
<dbReference type="Pfam" id="PF00561">
    <property type="entry name" value="Abhydrolase_1"/>
    <property type="match status" value="1"/>
</dbReference>
<evidence type="ECO:0000313" key="2">
    <source>
        <dbReference type="EMBL" id="GAA3130909.1"/>
    </source>
</evidence>
<dbReference type="InterPro" id="IPR029058">
    <property type="entry name" value="AB_hydrolase_fold"/>
</dbReference>
<dbReference type="InterPro" id="IPR000073">
    <property type="entry name" value="AB_hydrolase_1"/>
</dbReference>
<evidence type="ECO:0000259" key="1">
    <source>
        <dbReference type="Pfam" id="PF00561"/>
    </source>
</evidence>
<comment type="caution">
    <text evidence="2">The sequence shown here is derived from an EMBL/GenBank/DDBJ whole genome shotgun (WGS) entry which is preliminary data.</text>
</comment>
<organism evidence="2 3">
    <name type="scientific">Planomonospora alba</name>
    <dbReference type="NCBI Taxonomy" id="161354"/>
    <lineage>
        <taxon>Bacteria</taxon>
        <taxon>Bacillati</taxon>
        <taxon>Actinomycetota</taxon>
        <taxon>Actinomycetes</taxon>
        <taxon>Streptosporangiales</taxon>
        <taxon>Streptosporangiaceae</taxon>
        <taxon>Planomonospora</taxon>
    </lineage>
</organism>
<feature type="domain" description="AB hydrolase-1" evidence="1">
    <location>
        <begin position="20"/>
        <end position="268"/>
    </location>
</feature>
<reference evidence="3" key="1">
    <citation type="journal article" date="2019" name="Int. J. Syst. Evol. Microbiol.">
        <title>The Global Catalogue of Microorganisms (GCM) 10K type strain sequencing project: providing services to taxonomists for standard genome sequencing and annotation.</title>
        <authorList>
            <consortium name="The Broad Institute Genomics Platform"/>
            <consortium name="The Broad Institute Genome Sequencing Center for Infectious Disease"/>
            <person name="Wu L."/>
            <person name="Ma J."/>
        </authorList>
    </citation>
    <scope>NUCLEOTIDE SEQUENCE [LARGE SCALE GENOMIC DNA]</scope>
    <source>
        <strain evidence="3">JCM 9373</strain>
    </source>
</reference>
<dbReference type="PRINTS" id="PR00111">
    <property type="entry name" value="ABHYDROLASE"/>
</dbReference>
<dbReference type="PRINTS" id="PR00412">
    <property type="entry name" value="EPOXHYDRLASE"/>
</dbReference>
<protein>
    <submittedName>
        <fullName evidence="2">Alpha/beta hydrolase</fullName>
    </submittedName>
</protein>
<dbReference type="Gene3D" id="3.40.50.1820">
    <property type="entry name" value="alpha/beta hydrolase"/>
    <property type="match status" value="1"/>
</dbReference>
<dbReference type="InterPro" id="IPR000639">
    <property type="entry name" value="Epox_hydrolase-like"/>
</dbReference>
<dbReference type="InterPro" id="IPR050228">
    <property type="entry name" value="Carboxylesterase_BioH"/>
</dbReference>
<sequence length="283" mass="30236">MGVIDCNGVRLAFDEAGRGPAVVFVHAAIADRRMWEHQFRALAAGHRVIRYDWRGYGGSGDAEGDFAHHEDLLALLDALEVERAVLVGCSMGGAYAVEAALAAPDRVAGLVPIASGLTGHAWPPEMVAQARERVHTAVPADRLARYRAKEVPVDPADAAAMARAQVLWQVAGPGRGREDLAPEVWEAAVEMCRGAFTRLWSGPPATERHLDPPAKGRLGEVRAPTLVVNGLADVPGIQEVADLLTGGIPGARRLDLPDTGHLPPLERPHEVTAALRDFLATLR</sequence>
<proteinExistence type="predicted"/>
<name>A0ABP6MZ46_9ACTN</name>
<accession>A0ABP6MZ46</accession>
<dbReference type="GO" id="GO:0016787">
    <property type="term" value="F:hydrolase activity"/>
    <property type="evidence" value="ECO:0007669"/>
    <property type="project" value="UniProtKB-KW"/>
</dbReference>
<dbReference type="EMBL" id="BAAAUT010000014">
    <property type="protein sequence ID" value="GAA3130909.1"/>
    <property type="molecule type" value="Genomic_DNA"/>
</dbReference>
<dbReference type="RefSeq" id="WP_344858424.1">
    <property type="nucleotide sequence ID" value="NZ_BAAAUT010000014.1"/>
</dbReference>